<evidence type="ECO:0000256" key="7">
    <source>
        <dbReference type="ARBA" id="ARBA00022989"/>
    </source>
</evidence>
<keyword evidence="2" id="KW-1003">Cell membrane</keyword>
<proteinExistence type="predicted"/>
<evidence type="ECO:0000256" key="6">
    <source>
        <dbReference type="ARBA" id="ARBA00022847"/>
    </source>
</evidence>
<sequence>MDMAFLVGVLLVALGGILEGLFSIPVTKVKTWEFENIWGVGSLLALLLLPWPLSYLFVDNLWELYSAIPNSVLISVISCGILWGIGGIYWGRAIAALGMALGVSILMGLINVFGSIVPLSVFEPHKLLTTGGYILILAIIVMIIGVVIISIAGQKKEEALNTKDHKKTGTFRIGILFCLVSGILSAAVNFAFIIGTPITEEASKMQVQDYATSFAIWSLVFTANFSINTFFGFYMMMKKGTLKNLSKGSFSREWIGAIFMGLAWPGGIIIYGIGANAMGPYGAYAGFPMMILASILAGNLAGALGGEWKNSGVAPRRIMITGILVLCLAFSLLGYSTYVMNG</sequence>
<dbReference type="GO" id="GO:0015153">
    <property type="term" value="F:rhamnose transmembrane transporter activity"/>
    <property type="evidence" value="ECO:0007669"/>
    <property type="project" value="InterPro"/>
</dbReference>
<dbReference type="GO" id="GO:0015293">
    <property type="term" value="F:symporter activity"/>
    <property type="evidence" value="ECO:0007669"/>
    <property type="project" value="UniProtKB-KW"/>
</dbReference>
<feature type="transmembrane region" description="Helical" evidence="9">
    <location>
        <begin position="64"/>
        <end position="86"/>
    </location>
</feature>
<evidence type="ECO:0000256" key="8">
    <source>
        <dbReference type="ARBA" id="ARBA00023136"/>
    </source>
</evidence>
<feature type="transmembrane region" description="Helical" evidence="9">
    <location>
        <begin position="254"/>
        <end position="273"/>
    </location>
</feature>
<keyword evidence="6" id="KW-0769">Symport</keyword>
<evidence type="ECO:0000256" key="3">
    <source>
        <dbReference type="ARBA" id="ARBA00022519"/>
    </source>
</evidence>
<evidence type="ECO:0000256" key="9">
    <source>
        <dbReference type="SAM" id="Phobius"/>
    </source>
</evidence>
<feature type="transmembrane region" description="Helical" evidence="9">
    <location>
        <begin position="318"/>
        <end position="338"/>
    </location>
</feature>
<reference evidence="10 11" key="2">
    <citation type="submission" date="2019-07" db="EMBL/GenBank/DDBJ databases">
        <title>Seonamhaeicola sp. W255 draft genome.</title>
        <authorList>
            <person name="Zhang X.-Y."/>
            <person name="Zhang R."/>
            <person name="Zhong Y.-L."/>
            <person name="Du Z.-J."/>
        </authorList>
    </citation>
    <scope>NUCLEOTIDE SEQUENCE [LARGE SCALE GENOMIC DNA]</scope>
    <source>
        <strain evidence="10 11">W255</strain>
    </source>
</reference>
<keyword evidence="7 9" id="KW-1133">Transmembrane helix</keyword>
<keyword evidence="11" id="KW-1185">Reference proteome</keyword>
<keyword evidence="1" id="KW-0813">Transport</keyword>
<evidence type="ECO:0000256" key="5">
    <source>
        <dbReference type="ARBA" id="ARBA00022692"/>
    </source>
</evidence>
<feature type="transmembrane region" description="Helical" evidence="9">
    <location>
        <begin position="285"/>
        <end position="306"/>
    </location>
</feature>
<reference evidence="10 11" key="1">
    <citation type="submission" date="2019-03" db="EMBL/GenBank/DDBJ databases">
        <authorList>
            <person name="Zhong Y.L."/>
        </authorList>
    </citation>
    <scope>NUCLEOTIDE SEQUENCE [LARGE SCALE GENOMIC DNA]</scope>
    <source>
        <strain evidence="10 11">W255</strain>
    </source>
</reference>
<evidence type="ECO:0000313" key="10">
    <source>
        <dbReference type="EMBL" id="TWO33232.1"/>
    </source>
</evidence>
<organism evidence="10 11">
    <name type="scientific">Seonamhaeicola sediminis</name>
    <dbReference type="NCBI Taxonomy" id="2528206"/>
    <lineage>
        <taxon>Bacteria</taxon>
        <taxon>Pseudomonadati</taxon>
        <taxon>Bacteroidota</taxon>
        <taxon>Flavobacteriia</taxon>
        <taxon>Flavobacteriales</taxon>
        <taxon>Flavobacteriaceae</taxon>
    </lineage>
</organism>
<name>A0A562YFR5_9FLAO</name>
<evidence type="ECO:0000256" key="4">
    <source>
        <dbReference type="ARBA" id="ARBA00022597"/>
    </source>
</evidence>
<accession>A0A562YFR5</accession>
<comment type="caution">
    <text evidence="10">The sequence shown here is derived from an EMBL/GenBank/DDBJ whole genome shotgun (WGS) entry which is preliminary data.</text>
</comment>
<dbReference type="Proteomes" id="UP000295814">
    <property type="component" value="Unassembled WGS sequence"/>
</dbReference>
<dbReference type="AlphaFoldDB" id="A0A562YFR5"/>
<dbReference type="GO" id="GO:0016020">
    <property type="term" value="C:membrane"/>
    <property type="evidence" value="ECO:0007669"/>
    <property type="project" value="InterPro"/>
</dbReference>
<evidence type="ECO:0008006" key="12">
    <source>
        <dbReference type="Google" id="ProtNLM"/>
    </source>
</evidence>
<feature type="transmembrane region" description="Helical" evidence="9">
    <location>
        <begin position="6"/>
        <end position="24"/>
    </location>
</feature>
<keyword evidence="4" id="KW-0762">Sugar transport</keyword>
<keyword evidence="3" id="KW-0997">Cell inner membrane</keyword>
<feature type="transmembrane region" description="Helical" evidence="9">
    <location>
        <begin position="133"/>
        <end position="152"/>
    </location>
</feature>
<dbReference type="EMBL" id="SMZJ02000003">
    <property type="protein sequence ID" value="TWO33232.1"/>
    <property type="molecule type" value="Genomic_DNA"/>
</dbReference>
<keyword evidence="8 9" id="KW-0472">Membrane</keyword>
<keyword evidence="5 9" id="KW-0812">Transmembrane</keyword>
<evidence type="ECO:0000256" key="2">
    <source>
        <dbReference type="ARBA" id="ARBA00022475"/>
    </source>
</evidence>
<evidence type="ECO:0000256" key="1">
    <source>
        <dbReference type="ARBA" id="ARBA00022448"/>
    </source>
</evidence>
<dbReference type="Pfam" id="PF06379">
    <property type="entry name" value="RhaT"/>
    <property type="match status" value="1"/>
</dbReference>
<feature type="transmembrane region" description="Helical" evidence="9">
    <location>
        <begin position="36"/>
        <end position="58"/>
    </location>
</feature>
<protein>
    <recommendedName>
        <fullName evidence="12">Rhamnose/proton symporter RhaT</fullName>
    </recommendedName>
</protein>
<feature type="transmembrane region" description="Helical" evidence="9">
    <location>
        <begin position="214"/>
        <end position="234"/>
    </location>
</feature>
<feature type="transmembrane region" description="Helical" evidence="9">
    <location>
        <begin position="93"/>
        <end position="113"/>
    </location>
</feature>
<feature type="transmembrane region" description="Helical" evidence="9">
    <location>
        <begin position="173"/>
        <end position="194"/>
    </location>
</feature>
<gene>
    <name evidence="10" type="ORF">E1J38_004870</name>
</gene>
<dbReference type="OrthoDB" id="9777499at2"/>
<dbReference type="InterPro" id="IPR004673">
    <property type="entry name" value="L-rhamnose-proton_sym_RhaT"/>
</dbReference>
<evidence type="ECO:0000313" key="11">
    <source>
        <dbReference type="Proteomes" id="UP000295814"/>
    </source>
</evidence>